<sequence length="153" mass="16808">MQRIPGCTAGPPQPRSQAHQRPLSPWLQRPGQASTAGLSPQRAPGAGIRAIRPHLTPVRQLAAIYLDTFSKQLLSLIEVEPMSGDSETMSCVLSKSDTIEKPKEHMISDNGRRDLLATSLSLEHRQEIDRDVDDDELSITISKLLCSRATMDA</sequence>
<dbReference type="AlphaFoldDB" id="A0AAV7MSY3"/>
<evidence type="ECO:0000313" key="3">
    <source>
        <dbReference type="Proteomes" id="UP001066276"/>
    </source>
</evidence>
<reference evidence="2" key="1">
    <citation type="journal article" date="2022" name="bioRxiv">
        <title>Sequencing and chromosome-scale assembly of the giantPleurodeles waltlgenome.</title>
        <authorList>
            <person name="Brown T."/>
            <person name="Elewa A."/>
            <person name="Iarovenko S."/>
            <person name="Subramanian E."/>
            <person name="Araus A.J."/>
            <person name="Petzold A."/>
            <person name="Susuki M."/>
            <person name="Suzuki K.-i.T."/>
            <person name="Hayashi T."/>
            <person name="Toyoda A."/>
            <person name="Oliveira C."/>
            <person name="Osipova E."/>
            <person name="Leigh N.D."/>
            <person name="Simon A."/>
            <person name="Yun M.H."/>
        </authorList>
    </citation>
    <scope>NUCLEOTIDE SEQUENCE</scope>
    <source>
        <strain evidence="2">20211129_DDA</strain>
        <tissue evidence="2">Liver</tissue>
    </source>
</reference>
<evidence type="ECO:0000313" key="2">
    <source>
        <dbReference type="EMBL" id="KAJ1105093.1"/>
    </source>
</evidence>
<protein>
    <submittedName>
        <fullName evidence="2">Uncharacterized protein</fullName>
    </submittedName>
</protein>
<organism evidence="2 3">
    <name type="scientific">Pleurodeles waltl</name>
    <name type="common">Iberian ribbed newt</name>
    <dbReference type="NCBI Taxonomy" id="8319"/>
    <lineage>
        <taxon>Eukaryota</taxon>
        <taxon>Metazoa</taxon>
        <taxon>Chordata</taxon>
        <taxon>Craniata</taxon>
        <taxon>Vertebrata</taxon>
        <taxon>Euteleostomi</taxon>
        <taxon>Amphibia</taxon>
        <taxon>Batrachia</taxon>
        <taxon>Caudata</taxon>
        <taxon>Salamandroidea</taxon>
        <taxon>Salamandridae</taxon>
        <taxon>Pleurodelinae</taxon>
        <taxon>Pleurodeles</taxon>
    </lineage>
</organism>
<name>A0AAV7MSY3_PLEWA</name>
<comment type="caution">
    <text evidence="2">The sequence shown here is derived from an EMBL/GenBank/DDBJ whole genome shotgun (WGS) entry which is preliminary data.</text>
</comment>
<gene>
    <name evidence="2" type="ORF">NDU88_002501</name>
</gene>
<dbReference type="Proteomes" id="UP001066276">
    <property type="component" value="Chromosome 9"/>
</dbReference>
<proteinExistence type="predicted"/>
<accession>A0AAV7MSY3</accession>
<feature type="region of interest" description="Disordered" evidence="1">
    <location>
        <begin position="1"/>
        <end position="47"/>
    </location>
</feature>
<evidence type="ECO:0000256" key="1">
    <source>
        <dbReference type="SAM" id="MobiDB-lite"/>
    </source>
</evidence>
<keyword evidence="3" id="KW-1185">Reference proteome</keyword>
<dbReference type="EMBL" id="JANPWB010000013">
    <property type="protein sequence ID" value="KAJ1105093.1"/>
    <property type="molecule type" value="Genomic_DNA"/>
</dbReference>